<organism evidence="1 2">
    <name type="scientific">Candidatus Thiodubiliella endoseptemdiera</name>
    <dbReference type="NCBI Taxonomy" id="2738886"/>
    <lineage>
        <taxon>Bacteria</taxon>
        <taxon>Pseudomonadati</taxon>
        <taxon>Pseudomonadota</taxon>
        <taxon>Gammaproteobacteria</taxon>
        <taxon>Candidatus Pseudothioglobaceae</taxon>
        <taxon>Candidatus Thiodubiliella</taxon>
    </lineage>
</organism>
<evidence type="ECO:0000313" key="1">
    <source>
        <dbReference type="EMBL" id="NYT27069.1"/>
    </source>
</evidence>
<dbReference type="AlphaFoldDB" id="A0A853F397"/>
<name>A0A853F397_9GAMM</name>
<comment type="caution">
    <text evidence="1">The sequence shown here is derived from an EMBL/GenBank/DDBJ whole genome shotgun (WGS) entry which is preliminary data.</text>
</comment>
<dbReference type="EMBL" id="JACCHT010000001">
    <property type="protein sequence ID" value="NYT27069.1"/>
    <property type="molecule type" value="Genomic_DNA"/>
</dbReference>
<evidence type="ECO:0000313" key="2">
    <source>
        <dbReference type="Proteomes" id="UP000568751"/>
    </source>
</evidence>
<gene>
    <name evidence="1" type="ORF">H0A76_03720</name>
</gene>
<sequence>MLLFIAKTLIVRFVILFVTVSTSLSLCTASPDRFFYQRRNFFQYMSLNRLHITNLHITTNSDDRLNSMLYTMDKLLDC</sequence>
<protein>
    <submittedName>
        <fullName evidence="1">Uncharacterized protein</fullName>
    </submittedName>
</protein>
<reference evidence="1 2" key="1">
    <citation type="submission" date="2020-05" db="EMBL/GenBank/DDBJ databases">
        <title>Horizontal transmission and recombination maintain forever young bacterial symbiont genomes.</title>
        <authorList>
            <person name="Russell S.L."/>
            <person name="Pepper-Tunick E."/>
            <person name="Svedberg J."/>
            <person name="Byrne A."/>
            <person name="Ruelas Castillo J."/>
            <person name="Vollmers C."/>
            <person name="Beinart R.A."/>
            <person name="Corbett-Detig R."/>
        </authorList>
    </citation>
    <scope>NUCLEOTIDE SEQUENCE [LARGE SCALE GENOMIC DNA]</scope>
    <source>
        <strain evidence="1">455</strain>
    </source>
</reference>
<accession>A0A853F397</accession>
<proteinExistence type="predicted"/>
<dbReference type="Proteomes" id="UP000568751">
    <property type="component" value="Unassembled WGS sequence"/>
</dbReference>